<dbReference type="EMBL" id="GL945017">
    <property type="protein sequence ID" value="EGN56569.1"/>
    <property type="molecule type" value="Genomic_DNA"/>
</dbReference>
<dbReference type="InterPro" id="IPR024185">
    <property type="entry name" value="FTHF_cligase-like_sf"/>
</dbReference>
<dbReference type="InterPro" id="IPR002698">
    <property type="entry name" value="FTHF_cligase"/>
</dbReference>
<dbReference type="PANTHER" id="PTHR23407">
    <property type="entry name" value="ATPASE INHIBITOR/5-FORMYLTETRAHYDROFOLATE CYCLO-LIGASE"/>
    <property type="match status" value="1"/>
</dbReference>
<protein>
    <recommendedName>
        <fullName evidence="5">5-formyltetrahydrofolate cyclo-ligase</fullName>
        <ecNumber evidence="5">6.3.3.2</ecNumber>
    </recommendedName>
</protein>
<comment type="cofactor">
    <cofactor evidence="5">
        <name>Mg(2+)</name>
        <dbReference type="ChEBI" id="CHEBI:18420"/>
    </cofactor>
</comment>
<dbReference type="RefSeq" id="WP_007573753.1">
    <property type="nucleotide sequence ID" value="NZ_BPTS01000001.1"/>
</dbReference>
<evidence type="ECO:0000256" key="5">
    <source>
        <dbReference type="RuleBase" id="RU361279"/>
    </source>
</evidence>
<accession>F8N8K2</accession>
<dbReference type="GO" id="GO:0046872">
    <property type="term" value="F:metal ion binding"/>
    <property type="evidence" value="ECO:0007669"/>
    <property type="project" value="UniProtKB-KW"/>
</dbReference>
<dbReference type="GO" id="GO:0030272">
    <property type="term" value="F:5-formyltetrahydrofolate cyclo-ligase activity"/>
    <property type="evidence" value="ECO:0007669"/>
    <property type="project" value="UniProtKB-EC"/>
</dbReference>
<dbReference type="GO" id="GO:0035999">
    <property type="term" value="P:tetrahydrofolate interconversion"/>
    <property type="evidence" value="ECO:0007669"/>
    <property type="project" value="TreeGrafter"/>
</dbReference>
<dbReference type="Pfam" id="PF01812">
    <property type="entry name" value="5-FTHF_cyc-lig"/>
    <property type="match status" value="1"/>
</dbReference>
<proteinExistence type="inferred from homology"/>
<feature type="binding site" evidence="4">
    <location>
        <position position="54"/>
    </location>
    <ligand>
        <name>substrate</name>
    </ligand>
</feature>
<reference evidence="7" key="1">
    <citation type="journal article" date="2011" name="Stand. Genomic Sci.">
        <title>Non-contiguous finished genome sequence of the opportunistic oral pathogen Prevotella multisaccharivorax type strain (PPPA20).</title>
        <authorList>
            <person name="Pati A."/>
            <person name="Gronow S."/>
            <person name="Lu M."/>
            <person name="Lapidus A."/>
            <person name="Nolan M."/>
            <person name="Lucas S."/>
            <person name="Hammon N."/>
            <person name="Deshpande S."/>
            <person name="Cheng J.F."/>
            <person name="Tapia R."/>
            <person name="Han C."/>
            <person name="Goodwin L."/>
            <person name="Pitluck S."/>
            <person name="Liolios K."/>
            <person name="Pagani I."/>
            <person name="Mavromatis K."/>
            <person name="Mikhailova N."/>
            <person name="Huntemann M."/>
            <person name="Chen A."/>
            <person name="Palaniappan K."/>
            <person name="Land M."/>
            <person name="Hauser L."/>
            <person name="Detter J.C."/>
            <person name="Brambilla E.M."/>
            <person name="Rohde M."/>
            <person name="Goker M."/>
            <person name="Woyke T."/>
            <person name="Bristow J."/>
            <person name="Eisen J.A."/>
            <person name="Markowitz V."/>
            <person name="Hugenholtz P."/>
            <person name="Kyrpides N.C."/>
            <person name="Klenk H.P."/>
            <person name="Ivanova N."/>
        </authorList>
    </citation>
    <scope>NUCLEOTIDE SEQUENCE [LARGE SCALE GENOMIC DNA]</scope>
    <source>
        <strain evidence="7">DSM 17128</strain>
    </source>
</reference>
<sequence>MDKQMLRYIIRERKGMYDVADLIRMSLDVTERLEAQRLYRFAHTVLLYYSMDDEVDTHGLVASLHRQGRKVLLPRMKDEQSLELVEFRGMMDLRPAEKFNILEPQGEPFTDYRSIDLAIIPGMAFTCDGKRLGRGKGYYDRLLAEMPSVCKIGLCFPFQLVEDVPVDENDILMDEVMV</sequence>
<dbReference type="AlphaFoldDB" id="F8N8K2"/>
<dbReference type="eggNOG" id="COG0212">
    <property type="taxonomic scope" value="Bacteria"/>
</dbReference>
<dbReference type="NCBIfam" id="TIGR02727">
    <property type="entry name" value="MTHFS_bact"/>
    <property type="match status" value="1"/>
</dbReference>
<dbReference type="PANTHER" id="PTHR23407:SF1">
    <property type="entry name" value="5-FORMYLTETRAHYDROFOLATE CYCLO-LIGASE"/>
    <property type="match status" value="1"/>
</dbReference>
<keyword evidence="6" id="KW-0436">Ligase</keyword>
<dbReference type="GO" id="GO:0009396">
    <property type="term" value="P:folic acid-containing compound biosynthetic process"/>
    <property type="evidence" value="ECO:0007669"/>
    <property type="project" value="TreeGrafter"/>
</dbReference>
<evidence type="ECO:0000256" key="2">
    <source>
        <dbReference type="ARBA" id="ARBA00022741"/>
    </source>
</evidence>
<comment type="catalytic activity">
    <reaction evidence="5">
        <text>(6S)-5-formyl-5,6,7,8-tetrahydrofolate + ATP = (6R)-5,10-methenyltetrahydrofolate + ADP + phosphate</text>
        <dbReference type="Rhea" id="RHEA:10488"/>
        <dbReference type="ChEBI" id="CHEBI:30616"/>
        <dbReference type="ChEBI" id="CHEBI:43474"/>
        <dbReference type="ChEBI" id="CHEBI:57455"/>
        <dbReference type="ChEBI" id="CHEBI:57457"/>
        <dbReference type="ChEBI" id="CHEBI:456216"/>
        <dbReference type="EC" id="6.3.3.2"/>
    </reaction>
</comment>
<dbReference type="PIRSF" id="PIRSF006806">
    <property type="entry name" value="FTHF_cligase"/>
    <property type="match status" value="1"/>
</dbReference>
<evidence type="ECO:0000256" key="1">
    <source>
        <dbReference type="ARBA" id="ARBA00010638"/>
    </source>
</evidence>
<evidence type="ECO:0000313" key="7">
    <source>
        <dbReference type="Proteomes" id="UP000002772"/>
    </source>
</evidence>
<dbReference type="STRING" id="688246.Premu_1129"/>
<dbReference type="HOGENOM" id="CLU_066245_2_2_10"/>
<feature type="binding site" evidence="4">
    <location>
        <begin position="3"/>
        <end position="7"/>
    </location>
    <ligand>
        <name>ATP</name>
        <dbReference type="ChEBI" id="CHEBI:30616"/>
    </ligand>
</feature>
<dbReference type="GO" id="GO:0005524">
    <property type="term" value="F:ATP binding"/>
    <property type="evidence" value="ECO:0007669"/>
    <property type="project" value="UniProtKB-KW"/>
</dbReference>
<dbReference type="SUPFAM" id="SSF100950">
    <property type="entry name" value="NagB/RpiA/CoA transferase-like"/>
    <property type="match status" value="1"/>
</dbReference>
<evidence type="ECO:0000313" key="6">
    <source>
        <dbReference type="EMBL" id="EGN56569.1"/>
    </source>
</evidence>
<keyword evidence="5" id="KW-0479">Metal-binding</keyword>
<keyword evidence="2 4" id="KW-0547">Nucleotide-binding</keyword>
<feature type="binding site" evidence="4">
    <location>
        <begin position="131"/>
        <end position="139"/>
    </location>
    <ligand>
        <name>ATP</name>
        <dbReference type="ChEBI" id="CHEBI:30616"/>
    </ligand>
</feature>
<gene>
    <name evidence="6" type="ORF">Premu_1129</name>
</gene>
<dbReference type="Gene3D" id="3.40.50.10420">
    <property type="entry name" value="NagB/RpiA/CoA transferase-like"/>
    <property type="match status" value="1"/>
</dbReference>
<organism evidence="6 7">
    <name type="scientific">Hallella multisaccharivorax DSM 17128</name>
    <dbReference type="NCBI Taxonomy" id="688246"/>
    <lineage>
        <taxon>Bacteria</taxon>
        <taxon>Pseudomonadati</taxon>
        <taxon>Bacteroidota</taxon>
        <taxon>Bacteroidia</taxon>
        <taxon>Bacteroidales</taxon>
        <taxon>Prevotellaceae</taxon>
        <taxon>Hallella</taxon>
    </lineage>
</organism>
<comment type="similarity">
    <text evidence="1 5">Belongs to the 5-formyltetrahydrofolate cyclo-ligase family.</text>
</comment>
<keyword evidence="3 4" id="KW-0067">ATP-binding</keyword>
<keyword evidence="5" id="KW-0460">Magnesium</keyword>
<dbReference type="EC" id="6.3.3.2" evidence="5"/>
<name>F8N8K2_9BACT</name>
<dbReference type="InterPro" id="IPR037171">
    <property type="entry name" value="NagB/RpiA_transferase-like"/>
</dbReference>
<dbReference type="OrthoDB" id="9801938at2"/>
<dbReference type="Proteomes" id="UP000002772">
    <property type="component" value="Unassembled WGS sequence"/>
</dbReference>
<evidence type="ECO:0000256" key="3">
    <source>
        <dbReference type="ARBA" id="ARBA00022840"/>
    </source>
</evidence>
<evidence type="ECO:0000256" key="4">
    <source>
        <dbReference type="PIRSR" id="PIRSR006806-1"/>
    </source>
</evidence>
<keyword evidence="7" id="KW-1185">Reference proteome</keyword>